<dbReference type="EMBL" id="BHVY01000011">
    <property type="protein sequence ID" value="GIJ92737.1"/>
    <property type="molecule type" value="Genomic_DNA"/>
</dbReference>
<evidence type="ECO:0000313" key="2">
    <source>
        <dbReference type="Proteomes" id="UP001043456"/>
    </source>
</evidence>
<protein>
    <submittedName>
        <fullName evidence="1">Uncharacterized protein</fullName>
    </submittedName>
</protein>
<dbReference type="GeneID" id="67000627"/>
<organism evidence="1 2">
    <name type="scientific">Aspergillus pseudoviridinutans</name>
    <dbReference type="NCBI Taxonomy" id="1517512"/>
    <lineage>
        <taxon>Eukaryota</taxon>
        <taxon>Fungi</taxon>
        <taxon>Dikarya</taxon>
        <taxon>Ascomycota</taxon>
        <taxon>Pezizomycotina</taxon>
        <taxon>Eurotiomycetes</taxon>
        <taxon>Eurotiomycetidae</taxon>
        <taxon>Eurotiales</taxon>
        <taxon>Aspergillaceae</taxon>
        <taxon>Aspergillus</taxon>
        <taxon>Aspergillus subgen. Fumigati</taxon>
    </lineage>
</organism>
<keyword evidence="2" id="KW-1185">Reference proteome</keyword>
<comment type="caution">
    <text evidence="1">The sequence shown here is derived from an EMBL/GenBank/DDBJ whole genome shotgun (WGS) entry which is preliminary data.</text>
</comment>
<dbReference type="Proteomes" id="UP001043456">
    <property type="component" value="Unassembled WGS sequence"/>
</dbReference>
<dbReference type="AlphaFoldDB" id="A0A9P3F0Q3"/>
<evidence type="ECO:0000313" key="1">
    <source>
        <dbReference type="EMBL" id="GIJ92737.1"/>
    </source>
</evidence>
<name>A0A9P3F0Q3_9EURO</name>
<accession>A0A9P3F0Q3</accession>
<dbReference type="RefSeq" id="XP_043163483.1">
    <property type="nucleotide sequence ID" value="XM_043307548.1"/>
</dbReference>
<sequence length="101" mass="10866">MCCWLGKDILTVSCHTGSKEDHAAGAIDVDIARASTNCDIPAAVAVHAVSPLGGTLPSCRLLNAEEAWDELLDQLDERDNRDYHRLNVKSPGQEPLLNAEG</sequence>
<proteinExistence type="predicted"/>
<gene>
    <name evidence="1" type="ORF">Asppvi_002015</name>
</gene>
<reference evidence="1 2" key="1">
    <citation type="submission" date="2018-10" db="EMBL/GenBank/DDBJ databases">
        <title>Pan-genome distribution and transcriptional activeness of fungal secondary metabolism genes in Aspergillus section Fumigati.</title>
        <authorList>
            <person name="Takahashi H."/>
            <person name="Umemura M."/>
            <person name="Ninomiya A."/>
            <person name="Kusuya Y."/>
            <person name="Urayama S."/>
            <person name="Shimizu M."/>
            <person name="Watanabe A."/>
            <person name="Kamei K."/>
            <person name="Yaguchi T."/>
            <person name="Hagiwara D."/>
        </authorList>
    </citation>
    <scope>NUCLEOTIDE SEQUENCE [LARGE SCALE GENOMIC DNA]</scope>
    <source>
        <strain evidence="1 2">IFM 55266</strain>
    </source>
</reference>
<dbReference type="OrthoDB" id="194358at2759"/>